<dbReference type="PANTHER" id="PTHR14003:SF19">
    <property type="entry name" value="YY2 TRANSCRIPTION FACTOR"/>
    <property type="match status" value="1"/>
</dbReference>
<dbReference type="EMBL" id="UYRS01018527">
    <property type="protein sequence ID" value="VDK37186.1"/>
    <property type="molecule type" value="Genomic_DNA"/>
</dbReference>
<dbReference type="InterPro" id="IPR036236">
    <property type="entry name" value="Znf_C2H2_sf"/>
</dbReference>
<dbReference type="PROSITE" id="PS50157">
    <property type="entry name" value="ZINC_FINGER_C2H2_2"/>
    <property type="match status" value="4"/>
</dbReference>
<feature type="compositionally biased region" description="Low complexity" evidence="11">
    <location>
        <begin position="526"/>
        <end position="537"/>
    </location>
</feature>
<feature type="compositionally biased region" description="Low complexity" evidence="11">
    <location>
        <begin position="437"/>
        <end position="450"/>
    </location>
</feature>
<dbReference type="FunFam" id="3.30.160.60:FF:000109">
    <property type="entry name" value="Transcriptional repressor protein YY1"/>
    <property type="match status" value="1"/>
</dbReference>
<keyword evidence="8" id="KW-0804">Transcription</keyword>
<evidence type="ECO:0000256" key="11">
    <source>
        <dbReference type="SAM" id="MobiDB-lite"/>
    </source>
</evidence>
<evidence type="ECO:0000256" key="7">
    <source>
        <dbReference type="ARBA" id="ARBA00023125"/>
    </source>
</evidence>
<evidence type="ECO:0000256" key="4">
    <source>
        <dbReference type="ARBA" id="ARBA00022771"/>
    </source>
</evidence>
<dbReference type="GO" id="GO:0031519">
    <property type="term" value="C:PcG protein complex"/>
    <property type="evidence" value="ECO:0007669"/>
    <property type="project" value="TreeGrafter"/>
</dbReference>
<dbReference type="InterPro" id="IPR013087">
    <property type="entry name" value="Znf_C2H2_type"/>
</dbReference>
<feature type="domain" description="C2H2-type" evidence="12">
    <location>
        <begin position="304"/>
        <end position="331"/>
    </location>
</feature>
<dbReference type="WBParaSite" id="TASK_0000670101-mRNA-1">
    <property type="protein sequence ID" value="TASK_0000670101-mRNA-1"/>
    <property type="gene ID" value="TASK_0000670101"/>
</dbReference>
<gene>
    <name evidence="13" type="ORF">TASK_LOCUS6702</name>
</gene>
<evidence type="ECO:0000256" key="3">
    <source>
        <dbReference type="ARBA" id="ARBA00022737"/>
    </source>
</evidence>
<evidence type="ECO:0000313" key="13">
    <source>
        <dbReference type="EMBL" id="VDK37186.1"/>
    </source>
</evidence>
<keyword evidence="6" id="KW-0805">Transcription regulation</keyword>
<evidence type="ECO:0000259" key="12">
    <source>
        <dbReference type="PROSITE" id="PS50157"/>
    </source>
</evidence>
<evidence type="ECO:0000313" key="14">
    <source>
        <dbReference type="Proteomes" id="UP000282613"/>
    </source>
</evidence>
<reference evidence="15" key="1">
    <citation type="submission" date="2017-02" db="UniProtKB">
        <authorList>
            <consortium name="WormBaseParasite"/>
        </authorList>
    </citation>
    <scope>IDENTIFICATION</scope>
</reference>
<sequence length="537" mass="59041">MAEVLYSKGSVKSEMFDDSESNIKADFFDGKIEELPADNSDIFFGSESSEFFPGSDPYGDLFLMDPNDLLGVREEIVGSEPSKSSEEIPVPGLPPSSEVTLPSRRGFRRRRMKQKQLCKVNQSTEDRDSSDLEDFSIPITPNQQSFESESFPVQRRVHYHMRSPISVDAGVRPKFVKFNSAVTPSSGLGVAQNSVVTTHRILAFKRKADYGRQLLPRGQSQPVDSSSNFVAMTVAALKRRGSAGLFGTSFPEYSDASFPSSSHQALQASQQGRTVACPHKNCGKLFRDNSAMRKHLHTHGPRVHVCAECGKGFVESSKLKRHQLVHTGEKPFQCAFEGCGKRFSLDFNLRTHYRIHTGDRPYLCPVEGCSKRFAQSTNLKSHLSTHSKVRFRGRAYAPQSTSSASTYLAPSNNGYDSDYAAFPPIQHSPHQNQQHRSLMLSSSTNSSIRLPDGGVITHRHPHASSPFVIGATPNLEEGDENEEHSTGLMLDEPPSSSSSPPRRRVHTAGLRSSGGDSSTGGKIKVSSDLLSNSNSFL</sequence>
<dbReference type="SUPFAM" id="SSF57667">
    <property type="entry name" value="beta-beta-alpha zinc fingers"/>
    <property type="match status" value="3"/>
</dbReference>
<dbReference type="GO" id="GO:0005667">
    <property type="term" value="C:transcription regulator complex"/>
    <property type="evidence" value="ECO:0007669"/>
    <property type="project" value="TreeGrafter"/>
</dbReference>
<keyword evidence="5" id="KW-0862">Zinc</keyword>
<dbReference type="FunFam" id="3.30.160.60:FF:000163">
    <property type="entry name" value="transcriptional repressor protein YY1"/>
    <property type="match status" value="1"/>
</dbReference>
<dbReference type="GO" id="GO:0000978">
    <property type="term" value="F:RNA polymerase II cis-regulatory region sequence-specific DNA binding"/>
    <property type="evidence" value="ECO:0007669"/>
    <property type="project" value="TreeGrafter"/>
</dbReference>
<evidence type="ECO:0000256" key="9">
    <source>
        <dbReference type="ARBA" id="ARBA00023242"/>
    </source>
</evidence>
<reference evidence="13 14" key="2">
    <citation type="submission" date="2018-11" db="EMBL/GenBank/DDBJ databases">
        <authorList>
            <consortium name="Pathogen Informatics"/>
        </authorList>
    </citation>
    <scope>NUCLEOTIDE SEQUENCE [LARGE SCALE GENOMIC DNA]</scope>
</reference>
<evidence type="ECO:0000256" key="2">
    <source>
        <dbReference type="ARBA" id="ARBA00022723"/>
    </source>
</evidence>
<dbReference type="GO" id="GO:0000785">
    <property type="term" value="C:chromatin"/>
    <property type="evidence" value="ECO:0007669"/>
    <property type="project" value="TreeGrafter"/>
</dbReference>
<evidence type="ECO:0000313" key="15">
    <source>
        <dbReference type="WBParaSite" id="TASK_0000670101-mRNA-1"/>
    </source>
</evidence>
<dbReference type="SMART" id="SM00355">
    <property type="entry name" value="ZnF_C2H2"/>
    <property type="match status" value="4"/>
</dbReference>
<dbReference type="STRING" id="60517.A0A0R3W8K5"/>
<comment type="subcellular location">
    <subcellularLocation>
        <location evidence="1">Nucleus</location>
    </subcellularLocation>
</comment>
<feature type="domain" description="C2H2-type" evidence="12">
    <location>
        <begin position="332"/>
        <end position="361"/>
    </location>
</feature>
<dbReference type="Gene3D" id="3.30.160.60">
    <property type="entry name" value="Classic Zinc Finger"/>
    <property type="match status" value="4"/>
</dbReference>
<accession>A0A0R3W8K5</accession>
<name>A0A0R3W8K5_TAEAS</name>
<evidence type="ECO:0000256" key="8">
    <source>
        <dbReference type="ARBA" id="ARBA00023163"/>
    </source>
</evidence>
<feature type="domain" description="C2H2-type" evidence="12">
    <location>
        <begin position="362"/>
        <end position="391"/>
    </location>
</feature>
<feature type="region of interest" description="Disordered" evidence="11">
    <location>
        <begin position="78"/>
        <end position="98"/>
    </location>
</feature>
<dbReference type="FunFam" id="3.30.160.60:FF:000104">
    <property type="entry name" value="Transcriptional repressor protein YY1"/>
    <property type="match status" value="1"/>
</dbReference>
<keyword evidence="14" id="KW-1185">Reference proteome</keyword>
<proteinExistence type="predicted"/>
<keyword evidence="4 10" id="KW-0863">Zinc-finger</keyword>
<dbReference type="Proteomes" id="UP000282613">
    <property type="component" value="Unassembled WGS sequence"/>
</dbReference>
<feature type="region of interest" description="Disordered" evidence="11">
    <location>
        <begin position="112"/>
        <end position="132"/>
    </location>
</feature>
<keyword evidence="7" id="KW-0238">DNA-binding</keyword>
<dbReference type="Pfam" id="PF00096">
    <property type="entry name" value="zf-C2H2"/>
    <property type="match status" value="3"/>
</dbReference>
<keyword evidence="2" id="KW-0479">Metal-binding</keyword>
<dbReference type="OrthoDB" id="10264072at2759"/>
<protein>
    <submittedName>
        <fullName evidence="15">Transcriptional repressor protein YY1</fullName>
    </submittedName>
</protein>
<dbReference type="PROSITE" id="PS00028">
    <property type="entry name" value="ZINC_FINGER_C2H2_1"/>
    <property type="match status" value="4"/>
</dbReference>
<keyword evidence="9" id="KW-0539">Nucleus</keyword>
<dbReference type="GO" id="GO:0000981">
    <property type="term" value="F:DNA-binding transcription factor activity, RNA polymerase II-specific"/>
    <property type="evidence" value="ECO:0007669"/>
    <property type="project" value="TreeGrafter"/>
</dbReference>
<keyword evidence="3" id="KW-0677">Repeat</keyword>
<dbReference type="GO" id="GO:0008270">
    <property type="term" value="F:zinc ion binding"/>
    <property type="evidence" value="ECO:0007669"/>
    <property type="project" value="UniProtKB-KW"/>
</dbReference>
<evidence type="ECO:0000256" key="10">
    <source>
        <dbReference type="PROSITE-ProRule" id="PRU00042"/>
    </source>
</evidence>
<evidence type="ECO:0000256" key="5">
    <source>
        <dbReference type="ARBA" id="ARBA00022833"/>
    </source>
</evidence>
<feature type="region of interest" description="Disordered" evidence="11">
    <location>
        <begin position="418"/>
        <end position="537"/>
    </location>
</feature>
<dbReference type="PANTHER" id="PTHR14003">
    <property type="entry name" value="TRANSCRIPTIONAL REPRESSOR PROTEIN YY"/>
    <property type="match status" value="1"/>
</dbReference>
<evidence type="ECO:0000256" key="1">
    <source>
        <dbReference type="ARBA" id="ARBA00004123"/>
    </source>
</evidence>
<organism evidence="15">
    <name type="scientific">Taenia asiatica</name>
    <name type="common">Asian tapeworm</name>
    <dbReference type="NCBI Taxonomy" id="60517"/>
    <lineage>
        <taxon>Eukaryota</taxon>
        <taxon>Metazoa</taxon>
        <taxon>Spiralia</taxon>
        <taxon>Lophotrochozoa</taxon>
        <taxon>Platyhelminthes</taxon>
        <taxon>Cestoda</taxon>
        <taxon>Eucestoda</taxon>
        <taxon>Cyclophyllidea</taxon>
        <taxon>Taeniidae</taxon>
        <taxon>Taenia</taxon>
    </lineage>
</organism>
<evidence type="ECO:0000256" key="6">
    <source>
        <dbReference type="ARBA" id="ARBA00023015"/>
    </source>
</evidence>
<feature type="domain" description="C2H2-type" evidence="12">
    <location>
        <begin position="275"/>
        <end position="299"/>
    </location>
</feature>
<dbReference type="AlphaFoldDB" id="A0A0R3W8K5"/>